<dbReference type="PROSITE" id="PS50012">
    <property type="entry name" value="RCC1_3"/>
    <property type="match status" value="1"/>
</dbReference>
<feature type="non-terminal residue" evidence="2">
    <location>
        <position position="77"/>
    </location>
</feature>
<dbReference type="InterPro" id="IPR000408">
    <property type="entry name" value="Reg_chr_condens"/>
</dbReference>
<gene>
    <name evidence="2" type="ORF">MBAV_004761</name>
</gene>
<dbReference type="Gene3D" id="2.130.10.30">
    <property type="entry name" value="Regulator of chromosome condensation 1/beta-lactamase-inhibitor protein II"/>
    <property type="match status" value="1"/>
</dbReference>
<dbReference type="PANTHER" id="PTHR22870:SF408">
    <property type="entry name" value="OS09G0560450 PROTEIN"/>
    <property type="match status" value="1"/>
</dbReference>
<dbReference type="InterPro" id="IPR051210">
    <property type="entry name" value="Ub_ligase/GEF_domain"/>
</dbReference>
<reference evidence="2 3" key="1">
    <citation type="submission" date="2015-02" db="EMBL/GenBank/DDBJ databases">
        <title>Single-cell genomics of uncultivated deep-branching MTB reveals a conserved set of magnetosome genes.</title>
        <authorList>
            <person name="Kolinko S."/>
            <person name="Richter M."/>
            <person name="Glockner F.O."/>
            <person name="Brachmann A."/>
            <person name="Schuler D."/>
        </authorList>
    </citation>
    <scope>NUCLEOTIDE SEQUENCE [LARGE SCALE GENOMIC DNA]</scope>
    <source>
        <strain evidence="2">TM-1</strain>
    </source>
</reference>
<dbReference type="PANTHER" id="PTHR22870">
    <property type="entry name" value="REGULATOR OF CHROMOSOME CONDENSATION"/>
    <property type="match status" value="1"/>
</dbReference>
<dbReference type="PROSITE" id="PS00626">
    <property type="entry name" value="RCC1_2"/>
    <property type="match status" value="1"/>
</dbReference>
<protein>
    <submittedName>
        <fullName evidence="2">Regulator of chromosome condensation, RCC1</fullName>
    </submittedName>
</protein>
<dbReference type="EMBL" id="LACI01002064">
    <property type="protein sequence ID" value="KJU83046.1"/>
    <property type="molecule type" value="Genomic_DNA"/>
</dbReference>
<comment type="caution">
    <text evidence="2">The sequence shown here is derived from an EMBL/GenBank/DDBJ whole genome shotgun (WGS) entry which is preliminary data.</text>
</comment>
<dbReference type="Pfam" id="PF13540">
    <property type="entry name" value="RCC1_2"/>
    <property type="match status" value="1"/>
</dbReference>
<proteinExistence type="predicted"/>
<dbReference type="Proteomes" id="UP000033423">
    <property type="component" value="Unassembled WGS sequence"/>
</dbReference>
<evidence type="ECO:0000313" key="2">
    <source>
        <dbReference type="EMBL" id="KJU83046.1"/>
    </source>
</evidence>
<name>A0A0F3GMC5_9BACT</name>
<dbReference type="AlphaFoldDB" id="A0A0F3GMC5"/>
<keyword evidence="1" id="KW-0677">Repeat</keyword>
<dbReference type="SUPFAM" id="SSF50985">
    <property type="entry name" value="RCC1/BLIP-II"/>
    <property type="match status" value="1"/>
</dbReference>
<organism evidence="2 3">
    <name type="scientific">Candidatus Magnetobacterium bavaricum</name>
    <dbReference type="NCBI Taxonomy" id="29290"/>
    <lineage>
        <taxon>Bacteria</taxon>
        <taxon>Pseudomonadati</taxon>
        <taxon>Nitrospirota</taxon>
        <taxon>Thermodesulfovibrionia</taxon>
        <taxon>Thermodesulfovibrionales</taxon>
        <taxon>Candidatus Magnetobacteriaceae</taxon>
        <taxon>Candidatus Magnetobacterium</taxon>
    </lineage>
</organism>
<keyword evidence="3" id="KW-1185">Reference proteome</keyword>
<evidence type="ECO:0000313" key="3">
    <source>
        <dbReference type="Proteomes" id="UP000033423"/>
    </source>
</evidence>
<evidence type="ECO:0000256" key="1">
    <source>
        <dbReference type="ARBA" id="ARBA00022737"/>
    </source>
</evidence>
<sequence>MSVTGLTTVRTIAGGKYHTIMLKDDGNAWTWGKNTNGQLGDNTTTQRTTPVLVVSVYTITPSAGTNGTITPSTPQTV</sequence>
<dbReference type="InterPro" id="IPR009091">
    <property type="entry name" value="RCC1/BLIP-II"/>
</dbReference>
<accession>A0A0F3GMC5</accession>